<dbReference type="OrthoDB" id="436496at2759"/>
<dbReference type="InterPro" id="IPR000971">
    <property type="entry name" value="Globin"/>
</dbReference>
<evidence type="ECO:0000256" key="1">
    <source>
        <dbReference type="ARBA" id="ARBA00022617"/>
    </source>
</evidence>
<name>A0A1W0WNA7_HYPEX</name>
<protein>
    <recommendedName>
        <fullName evidence="6">Globin domain-containing protein</fullName>
    </recommendedName>
</protein>
<keyword evidence="4" id="KW-0561">Oxygen transport</keyword>
<dbReference type="Pfam" id="PF00042">
    <property type="entry name" value="Globin"/>
    <property type="match status" value="1"/>
</dbReference>
<accession>A0A1W0WNA7</accession>
<gene>
    <name evidence="7" type="ORF">BV898_09180</name>
</gene>
<keyword evidence="8" id="KW-1185">Reference proteome</keyword>
<feature type="domain" description="Globin" evidence="6">
    <location>
        <begin position="70"/>
        <end position="217"/>
    </location>
</feature>
<dbReference type="GO" id="GO:0046872">
    <property type="term" value="F:metal ion binding"/>
    <property type="evidence" value="ECO:0007669"/>
    <property type="project" value="UniProtKB-KW"/>
</dbReference>
<dbReference type="GO" id="GO:0020037">
    <property type="term" value="F:heme binding"/>
    <property type="evidence" value="ECO:0007669"/>
    <property type="project" value="InterPro"/>
</dbReference>
<dbReference type="Gene3D" id="1.10.490.10">
    <property type="entry name" value="Globins"/>
    <property type="match status" value="1"/>
</dbReference>
<dbReference type="AlphaFoldDB" id="A0A1W0WNA7"/>
<dbReference type="PROSITE" id="PS01033">
    <property type="entry name" value="GLOBIN"/>
    <property type="match status" value="1"/>
</dbReference>
<keyword evidence="2" id="KW-0479">Metal-binding</keyword>
<feature type="compositionally biased region" description="Polar residues" evidence="5">
    <location>
        <begin position="28"/>
        <end position="43"/>
    </location>
</feature>
<organism evidence="7 8">
    <name type="scientific">Hypsibius exemplaris</name>
    <name type="common">Freshwater tardigrade</name>
    <dbReference type="NCBI Taxonomy" id="2072580"/>
    <lineage>
        <taxon>Eukaryota</taxon>
        <taxon>Metazoa</taxon>
        <taxon>Ecdysozoa</taxon>
        <taxon>Tardigrada</taxon>
        <taxon>Eutardigrada</taxon>
        <taxon>Parachela</taxon>
        <taxon>Hypsibioidea</taxon>
        <taxon>Hypsibiidae</taxon>
        <taxon>Hypsibius</taxon>
    </lineage>
</organism>
<dbReference type="SUPFAM" id="SSF46458">
    <property type="entry name" value="Globin-like"/>
    <property type="match status" value="1"/>
</dbReference>
<dbReference type="EMBL" id="MTYJ01000071">
    <property type="protein sequence ID" value="OQV16669.1"/>
    <property type="molecule type" value="Genomic_DNA"/>
</dbReference>
<comment type="similarity">
    <text evidence="4">Belongs to the globin family.</text>
</comment>
<dbReference type="PANTHER" id="PTHR46458">
    <property type="entry name" value="BLR2807 PROTEIN"/>
    <property type="match status" value="1"/>
</dbReference>
<keyword evidence="3" id="KW-0408">Iron</keyword>
<sequence>MGQRNGKMEQYSEAPEKEGVAGKAIRSAVSSSTPSLRPKGTQSNDRRKGSTAMSVRHEPMEPPITEEAMFLTHEQKAMIRESFEVLKQTVGDVGVVFFMRLFETHPEVQDVFVPFQGLSQEDLMHSHQLRNHGLRVMGFVEKCVARLEQPEKLVALCLELGARHAKYQVPAPYLLLIPPQFIYAIKPALNDKWSAEMEAAWGTLFRIAIYYMGRSLLAVNTDVAVAVKDTSNPNRKTSS</sequence>
<keyword evidence="1 4" id="KW-0349">Heme</keyword>
<evidence type="ECO:0000256" key="2">
    <source>
        <dbReference type="ARBA" id="ARBA00022723"/>
    </source>
</evidence>
<dbReference type="InterPro" id="IPR012292">
    <property type="entry name" value="Globin/Proto"/>
</dbReference>
<evidence type="ECO:0000313" key="7">
    <source>
        <dbReference type="EMBL" id="OQV16669.1"/>
    </source>
</evidence>
<feature type="region of interest" description="Disordered" evidence="5">
    <location>
        <begin position="1"/>
        <end position="63"/>
    </location>
</feature>
<dbReference type="PRINTS" id="PR00188">
    <property type="entry name" value="PLANTGLOBIN"/>
</dbReference>
<dbReference type="PANTHER" id="PTHR46458:SF2">
    <property type="entry name" value="X GLOBIN"/>
    <property type="match status" value="1"/>
</dbReference>
<evidence type="ECO:0000313" key="8">
    <source>
        <dbReference type="Proteomes" id="UP000192578"/>
    </source>
</evidence>
<dbReference type="InterPro" id="IPR050532">
    <property type="entry name" value="Globin-like_OT"/>
</dbReference>
<dbReference type="GO" id="GO:0005344">
    <property type="term" value="F:oxygen carrier activity"/>
    <property type="evidence" value="ECO:0007669"/>
    <property type="project" value="UniProtKB-KW"/>
</dbReference>
<evidence type="ECO:0000259" key="6">
    <source>
        <dbReference type="PROSITE" id="PS01033"/>
    </source>
</evidence>
<comment type="caution">
    <text evidence="7">The sequence shown here is derived from an EMBL/GenBank/DDBJ whole genome shotgun (WGS) entry which is preliminary data.</text>
</comment>
<evidence type="ECO:0000256" key="3">
    <source>
        <dbReference type="ARBA" id="ARBA00023004"/>
    </source>
</evidence>
<dbReference type="GO" id="GO:0019825">
    <property type="term" value="F:oxygen binding"/>
    <property type="evidence" value="ECO:0007669"/>
    <property type="project" value="InterPro"/>
</dbReference>
<dbReference type="Proteomes" id="UP000192578">
    <property type="component" value="Unassembled WGS sequence"/>
</dbReference>
<proteinExistence type="inferred from homology"/>
<keyword evidence="4" id="KW-0813">Transport</keyword>
<dbReference type="InterPro" id="IPR009050">
    <property type="entry name" value="Globin-like_sf"/>
</dbReference>
<reference evidence="8" key="1">
    <citation type="submission" date="2017-01" db="EMBL/GenBank/DDBJ databases">
        <title>Comparative genomics of anhydrobiosis in the tardigrade Hypsibius dujardini.</title>
        <authorList>
            <person name="Yoshida Y."/>
            <person name="Koutsovoulos G."/>
            <person name="Laetsch D."/>
            <person name="Stevens L."/>
            <person name="Kumar S."/>
            <person name="Horikawa D."/>
            <person name="Ishino K."/>
            <person name="Komine S."/>
            <person name="Tomita M."/>
            <person name="Blaxter M."/>
            <person name="Arakawa K."/>
        </authorList>
    </citation>
    <scope>NUCLEOTIDE SEQUENCE [LARGE SCALE GENOMIC DNA]</scope>
    <source>
        <strain evidence="8">Z151</strain>
    </source>
</reference>
<evidence type="ECO:0000256" key="4">
    <source>
        <dbReference type="RuleBase" id="RU000356"/>
    </source>
</evidence>
<evidence type="ECO:0000256" key="5">
    <source>
        <dbReference type="SAM" id="MobiDB-lite"/>
    </source>
</evidence>